<feature type="domain" description="Protein kinase" evidence="2">
    <location>
        <begin position="376"/>
        <end position="690"/>
    </location>
</feature>
<feature type="compositionally biased region" description="Basic and acidic residues" evidence="1">
    <location>
        <begin position="242"/>
        <end position="260"/>
    </location>
</feature>
<keyword evidence="3" id="KW-0418">Kinase</keyword>
<dbReference type="PROSITE" id="PS50011">
    <property type="entry name" value="PROTEIN_KINASE_DOM"/>
    <property type="match status" value="1"/>
</dbReference>
<dbReference type="AlphaFoldDB" id="A0AAW0AEN0"/>
<evidence type="ECO:0000313" key="3">
    <source>
        <dbReference type="EMBL" id="KAK7007367.1"/>
    </source>
</evidence>
<dbReference type="SUPFAM" id="SSF56112">
    <property type="entry name" value="Protein kinase-like (PK-like)"/>
    <property type="match status" value="1"/>
</dbReference>
<dbReference type="GO" id="GO:0005524">
    <property type="term" value="F:ATP binding"/>
    <property type="evidence" value="ECO:0007669"/>
    <property type="project" value="InterPro"/>
</dbReference>
<dbReference type="PANTHER" id="PTHR38248">
    <property type="entry name" value="FUNK1 6"/>
    <property type="match status" value="1"/>
</dbReference>
<name>A0AAW0AEN0_9AGAR</name>
<keyword evidence="4" id="KW-1185">Reference proteome</keyword>
<dbReference type="PANTHER" id="PTHR38248:SF2">
    <property type="entry name" value="FUNK1 11"/>
    <property type="match status" value="1"/>
</dbReference>
<dbReference type="EMBL" id="JAWWNJ010000071">
    <property type="protein sequence ID" value="KAK7007367.1"/>
    <property type="molecule type" value="Genomic_DNA"/>
</dbReference>
<sequence>MSTPPNKDASPLAAVHHTPFSKGLGSHDSYASAHTVDDYAPFLTHDLRSTKTIPFDDFLKHILRVRNVHNAIQASSAVVNDPVFTAKLAKYDPANFKKEPDMYAPFIILANHCLDSQLAGTEGGNIRFCRNDPYIVSGSDASRKPDIVVVYTSQLALGDRPGINFTQSGPKECHFHWKIVLGSVEFKLKPDSDEQHGSAPGSSGKSSRDKSRSSKKSQGASQASPGADSTAGTRSQAQPFEWRGRDRTMPPSDTKDRQNPDKQIAGYNAETLTYGDLRTHVIGFLVKGSQIVFKFCDRSTLLDTEPLDMKADPARFIAAIVALAKLESVGWGYSSFLKTREVEQVIKVKGVLENPFQTSTVTLKNGERLTVGDTIYQAHGLIGRGTCVSHASMGKPDVKGSADTPVVVKWYWPAETRMSEAVIIRTAVDKATVSMKNHLPKLLHAEDKQFDQNSPQRYLLELFGKDKYEMRVFRVLVQEPLKPLTGLKTAVELGEAFLGVFEGYRWLYEKCNIMHRDVSLNNMMYREVQGKVYGVLNDFDLAVLVGNNPLLSTSKQRTGTKLYMARELLELDPSGPTPSHLYRFDLESLFWVLVIISCHYENGKEIETAKQPFHNWYRLGSKALGSEKASFMSGIAGRWQTTPGFSGFYFLIHDLRDLFKDMTDRRDKFFLDLERERGMGSKLPLNDPFFLDMGGIVSFDAVATVLKKHLARA</sequence>
<dbReference type="GO" id="GO:0004672">
    <property type="term" value="F:protein kinase activity"/>
    <property type="evidence" value="ECO:0007669"/>
    <property type="project" value="InterPro"/>
</dbReference>
<reference evidence="3 4" key="1">
    <citation type="journal article" date="2024" name="J Genomics">
        <title>Draft genome sequencing and assembly of Favolaschia claudopus CIRM-BRFM 2984 isolated from oak limbs.</title>
        <authorList>
            <person name="Navarro D."/>
            <person name="Drula E."/>
            <person name="Chaduli D."/>
            <person name="Cazenave R."/>
            <person name="Ahrendt S."/>
            <person name="Wang J."/>
            <person name="Lipzen A."/>
            <person name="Daum C."/>
            <person name="Barry K."/>
            <person name="Grigoriev I.V."/>
            <person name="Favel A."/>
            <person name="Rosso M.N."/>
            <person name="Martin F."/>
        </authorList>
    </citation>
    <scope>NUCLEOTIDE SEQUENCE [LARGE SCALE GENOMIC DNA]</scope>
    <source>
        <strain evidence="3 4">CIRM-BRFM 2984</strain>
    </source>
</reference>
<gene>
    <name evidence="3" type="ORF">R3P38DRAFT_3597912</name>
</gene>
<dbReference type="Gene3D" id="1.10.510.10">
    <property type="entry name" value="Transferase(Phosphotransferase) domain 1"/>
    <property type="match status" value="1"/>
</dbReference>
<protein>
    <submittedName>
        <fullName evidence="3">Other 1 protein kinase</fullName>
    </submittedName>
</protein>
<organism evidence="3 4">
    <name type="scientific">Favolaschia claudopus</name>
    <dbReference type="NCBI Taxonomy" id="2862362"/>
    <lineage>
        <taxon>Eukaryota</taxon>
        <taxon>Fungi</taxon>
        <taxon>Dikarya</taxon>
        <taxon>Basidiomycota</taxon>
        <taxon>Agaricomycotina</taxon>
        <taxon>Agaricomycetes</taxon>
        <taxon>Agaricomycetidae</taxon>
        <taxon>Agaricales</taxon>
        <taxon>Marasmiineae</taxon>
        <taxon>Mycenaceae</taxon>
        <taxon>Favolaschia</taxon>
    </lineage>
</organism>
<evidence type="ECO:0000259" key="2">
    <source>
        <dbReference type="PROSITE" id="PS50011"/>
    </source>
</evidence>
<dbReference type="InterPro" id="IPR008266">
    <property type="entry name" value="Tyr_kinase_AS"/>
</dbReference>
<comment type="caution">
    <text evidence="3">The sequence shown here is derived from an EMBL/GenBank/DDBJ whole genome shotgun (WGS) entry which is preliminary data.</text>
</comment>
<keyword evidence="3" id="KW-0808">Transferase</keyword>
<dbReference type="Proteomes" id="UP001362999">
    <property type="component" value="Unassembled WGS sequence"/>
</dbReference>
<feature type="region of interest" description="Disordered" evidence="1">
    <location>
        <begin position="191"/>
        <end position="262"/>
    </location>
</feature>
<dbReference type="PROSITE" id="PS00109">
    <property type="entry name" value="PROTEIN_KINASE_TYR"/>
    <property type="match status" value="1"/>
</dbReference>
<evidence type="ECO:0000313" key="4">
    <source>
        <dbReference type="Proteomes" id="UP001362999"/>
    </source>
</evidence>
<dbReference type="Pfam" id="PF17667">
    <property type="entry name" value="Pkinase_fungal"/>
    <property type="match status" value="1"/>
</dbReference>
<dbReference type="InterPro" id="IPR011009">
    <property type="entry name" value="Kinase-like_dom_sf"/>
</dbReference>
<accession>A0AAW0AEN0</accession>
<evidence type="ECO:0000256" key="1">
    <source>
        <dbReference type="SAM" id="MobiDB-lite"/>
    </source>
</evidence>
<dbReference type="InterPro" id="IPR040976">
    <property type="entry name" value="Pkinase_fungal"/>
</dbReference>
<dbReference type="InterPro" id="IPR000719">
    <property type="entry name" value="Prot_kinase_dom"/>
</dbReference>
<dbReference type="SMART" id="SM00220">
    <property type="entry name" value="S_TKc"/>
    <property type="match status" value="1"/>
</dbReference>
<proteinExistence type="predicted"/>